<protein>
    <submittedName>
        <fullName evidence="1">Uncharacterized protein</fullName>
    </submittedName>
</protein>
<organism evidence="1 2">
    <name type="scientific">Dreissena polymorpha</name>
    <name type="common">Zebra mussel</name>
    <name type="synonym">Mytilus polymorpha</name>
    <dbReference type="NCBI Taxonomy" id="45954"/>
    <lineage>
        <taxon>Eukaryota</taxon>
        <taxon>Metazoa</taxon>
        <taxon>Spiralia</taxon>
        <taxon>Lophotrochozoa</taxon>
        <taxon>Mollusca</taxon>
        <taxon>Bivalvia</taxon>
        <taxon>Autobranchia</taxon>
        <taxon>Heteroconchia</taxon>
        <taxon>Euheterodonta</taxon>
        <taxon>Imparidentia</taxon>
        <taxon>Neoheterodontei</taxon>
        <taxon>Myida</taxon>
        <taxon>Dreissenoidea</taxon>
        <taxon>Dreissenidae</taxon>
        <taxon>Dreissena</taxon>
    </lineage>
</organism>
<reference evidence="1" key="2">
    <citation type="submission" date="2020-11" db="EMBL/GenBank/DDBJ databases">
        <authorList>
            <person name="McCartney M.A."/>
            <person name="Auch B."/>
            <person name="Kono T."/>
            <person name="Mallez S."/>
            <person name="Becker A."/>
            <person name="Gohl D.M."/>
            <person name="Silverstein K.A.T."/>
            <person name="Koren S."/>
            <person name="Bechman K.B."/>
            <person name="Herman A."/>
            <person name="Abrahante J.E."/>
            <person name="Garbe J."/>
        </authorList>
    </citation>
    <scope>NUCLEOTIDE SEQUENCE</scope>
    <source>
        <strain evidence="1">Duluth1</strain>
        <tissue evidence="1">Whole animal</tissue>
    </source>
</reference>
<dbReference type="Proteomes" id="UP000828390">
    <property type="component" value="Unassembled WGS sequence"/>
</dbReference>
<dbReference type="AlphaFoldDB" id="A0A9D4K827"/>
<dbReference type="EMBL" id="JAIWYP010000004">
    <property type="protein sequence ID" value="KAH3834818.1"/>
    <property type="molecule type" value="Genomic_DNA"/>
</dbReference>
<accession>A0A9D4K827</accession>
<evidence type="ECO:0000313" key="1">
    <source>
        <dbReference type="EMBL" id="KAH3834818.1"/>
    </source>
</evidence>
<keyword evidence="2" id="KW-1185">Reference proteome</keyword>
<proteinExistence type="predicted"/>
<comment type="caution">
    <text evidence="1">The sequence shown here is derived from an EMBL/GenBank/DDBJ whole genome shotgun (WGS) entry which is preliminary data.</text>
</comment>
<evidence type="ECO:0000313" key="2">
    <source>
        <dbReference type="Proteomes" id="UP000828390"/>
    </source>
</evidence>
<name>A0A9D4K827_DREPO</name>
<sequence>MATFLAEVLGEFVCHTANPVESSSPSIEHQDIPVDQGSVKMDTICRLHRMAAAVDLTEHLE</sequence>
<reference evidence="1" key="1">
    <citation type="journal article" date="2019" name="bioRxiv">
        <title>The Genome of the Zebra Mussel, Dreissena polymorpha: A Resource for Invasive Species Research.</title>
        <authorList>
            <person name="McCartney M.A."/>
            <person name="Auch B."/>
            <person name="Kono T."/>
            <person name="Mallez S."/>
            <person name="Zhang Y."/>
            <person name="Obille A."/>
            <person name="Becker A."/>
            <person name="Abrahante J.E."/>
            <person name="Garbe J."/>
            <person name="Badalamenti J.P."/>
            <person name="Herman A."/>
            <person name="Mangelson H."/>
            <person name="Liachko I."/>
            <person name="Sullivan S."/>
            <person name="Sone E.D."/>
            <person name="Koren S."/>
            <person name="Silverstein K.A.T."/>
            <person name="Beckman K.B."/>
            <person name="Gohl D.M."/>
        </authorList>
    </citation>
    <scope>NUCLEOTIDE SEQUENCE</scope>
    <source>
        <strain evidence="1">Duluth1</strain>
        <tissue evidence="1">Whole animal</tissue>
    </source>
</reference>
<gene>
    <name evidence="1" type="ORF">DPMN_108151</name>
</gene>